<protein>
    <recommendedName>
        <fullName evidence="13">Taste receptor type 2</fullName>
    </recommendedName>
</protein>
<dbReference type="Gene3D" id="1.20.1070.10">
    <property type="entry name" value="Rhodopsin 7-helix transmembrane proteins"/>
    <property type="match status" value="1"/>
</dbReference>
<evidence type="ECO:0000256" key="5">
    <source>
        <dbReference type="ARBA" id="ARBA00022692"/>
    </source>
</evidence>
<keyword evidence="9 13" id="KW-0675">Receptor</keyword>
<evidence type="ECO:0000256" key="7">
    <source>
        <dbReference type="ARBA" id="ARBA00023040"/>
    </source>
</evidence>
<evidence type="ECO:0000256" key="8">
    <source>
        <dbReference type="ARBA" id="ARBA00023136"/>
    </source>
</evidence>
<dbReference type="InterPro" id="IPR007960">
    <property type="entry name" value="TAS2R"/>
</dbReference>
<organism evidence="15 16">
    <name type="scientific">Urocitellus parryii</name>
    <name type="common">Arctic ground squirrel</name>
    <name type="synonym">Spermophilus parryii</name>
    <dbReference type="NCBI Taxonomy" id="9999"/>
    <lineage>
        <taxon>Eukaryota</taxon>
        <taxon>Metazoa</taxon>
        <taxon>Chordata</taxon>
        <taxon>Craniata</taxon>
        <taxon>Vertebrata</taxon>
        <taxon>Euteleostomi</taxon>
        <taxon>Mammalia</taxon>
        <taxon>Eutheria</taxon>
        <taxon>Euarchontoglires</taxon>
        <taxon>Glires</taxon>
        <taxon>Rodentia</taxon>
        <taxon>Sciuromorpha</taxon>
        <taxon>Sciuridae</taxon>
        <taxon>Xerinae</taxon>
        <taxon>Marmotini</taxon>
        <taxon>Urocitellus</taxon>
    </lineage>
</organism>
<evidence type="ECO:0000256" key="10">
    <source>
        <dbReference type="ARBA" id="ARBA00023180"/>
    </source>
</evidence>
<sequence>MKNNRNILFLFLFQISVSLLIILSVEFIIGNLGNGFIVLVNCVDWVKRRKISLADQILTALALSRIGVLCLAFLNWWVSVLYPVQSRTGESLKSIYFTWTTMNHFSIWLATSLCIFYFLKIANFSNSIFLYLKWRIEKVVSVTLLISLFLLFLNIVLLNTYLDVWIDRYKGNRTFHYSSRNPSVFSPLFLFTNTMFTFIPFTVSVTTFLLLIFSLWKHLKKMQHNARELRDTSTTIHVKALKNVIAFLLLYTTYFLSFLVKVWSSELLDKSLIISFCQTAGIAFPSGHSYVLIVGNSKLKKACLSVLWWLRCRFKDVEPRGP</sequence>
<feature type="transmembrane region" description="Helical" evidence="14">
    <location>
        <begin position="195"/>
        <end position="219"/>
    </location>
</feature>
<keyword evidence="11 13" id="KW-0807">Transducer</keyword>
<evidence type="ECO:0000256" key="11">
    <source>
        <dbReference type="ARBA" id="ARBA00023224"/>
    </source>
</evidence>
<evidence type="ECO:0000256" key="9">
    <source>
        <dbReference type="ARBA" id="ARBA00023170"/>
    </source>
</evidence>
<dbReference type="PANTHER" id="PTHR11394">
    <property type="entry name" value="TASTE RECEPTOR TYPE 2"/>
    <property type="match status" value="1"/>
</dbReference>
<keyword evidence="5 13" id="KW-0812">Transmembrane</keyword>
<feature type="transmembrane region" description="Helical" evidence="14">
    <location>
        <begin position="240"/>
        <end position="260"/>
    </location>
</feature>
<evidence type="ECO:0000313" key="15">
    <source>
        <dbReference type="Ensembl" id="ENSUPAP00010011503.1"/>
    </source>
</evidence>
<dbReference type="FunFam" id="1.20.1070.10:FF:000042">
    <property type="entry name" value="Taste receptor type 2 member 7"/>
    <property type="match status" value="1"/>
</dbReference>
<keyword evidence="3 13" id="KW-0919">Taste</keyword>
<feature type="transmembrane region" description="Helical" evidence="14">
    <location>
        <begin position="272"/>
        <end position="293"/>
    </location>
</feature>
<accession>A0A8D2HBM6</accession>
<name>A0A8D2HBM6_UROPR</name>
<reference evidence="15" key="2">
    <citation type="submission" date="2025-09" db="UniProtKB">
        <authorList>
            <consortium name="Ensembl"/>
        </authorList>
    </citation>
    <scope>IDENTIFICATION</scope>
</reference>
<dbReference type="SUPFAM" id="SSF81321">
    <property type="entry name" value="Family A G protein-coupled receptor-like"/>
    <property type="match status" value="1"/>
</dbReference>
<dbReference type="GO" id="GO:0004930">
    <property type="term" value="F:G protein-coupled receptor activity"/>
    <property type="evidence" value="ECO:0007669"/>
    <property type="project" value="UniProtKB-KW"/>
</dbReference>
<dbReference type="GeneTree" id="ENSGT01150000286975"/>
<dbReference type="Pfam" id="PF05296">
    <property type="entry name" value="TAS2R"/>
    <property type="match status" value="1"/>
</dbReference>
<evidence type="ECO:0000256" key="12">
    <source>
        <dbReference type="RuleBase" id="RU004423"/>
    </source>
</evidence>
<dbReference type="Proteomes" id="UP000694417">
    <property type="component" value="Unplaced"/>
</dbReference>
<dbReference type="GO" id="GO:0033038">
    <property type="term" value="F:bitter taste receptor activity"/>
    <property type="evidence" value="ECO:0007669"/>
    <property type="project" value="InterPro"/>
</dbReference>
<keyword evidence="8 13" id="KW-0472">Membrane</keyword>
<dbReference type="PANTHER" id="PTHR11394:SF23">
    <property type="entry name" value="TASTE RECEPTOR TYPE 2 MEMBER 14"/>
    <property type="match status" value="1"/>
</dbReference>
<feature type="transmembrane region" description="Helical" evidence="14">
    <location>
        <begin position="139"/>
        <end position="162"/>
    </location>
</feature>
<comment type="subcellular location">
    <subcellularLocation>
        <location evidence="1 13">Membrane</location>
        <topology evidence="1 13">Multi-pass membrane protein</topology>
    </subcellularLocation>
</comment>
<reference evidence="15" key="1">
    <citation type="submission" date="2025-08" db="UniProtKB">
        <authorList>
            <consortium name="Ensembl"/>
        </authorList>
    </citation>
    <scope>IDENTIFICATION</scope>
</reference>
<evidence type="ECO:0000256" key="14">
    <source>
        <dbReference type="SAM" id="Phobius"/>
    </source>
</evidence>
<evidence type="ECO:0000256" key="13">
    <source>
        <dbReference type="RuleBase" id="RU004424"/>
    </source>
</evidence>
<evidence type="ECO:0000256" key="3">
    <source>
        <dbReference type="ARBA" id="ARBA00022480"/>
    </source>
</evidence>
<evidence type="ECO:0000256" key="2">
    <source>
        <dbReference type="ARBA" id="ARBA00007376"/>
    </source>
</evidence>
<evidence type="ECO:0000313" key="16">
    <source>
        <dbReference type="Proteomes" id="UP000694417"/>
    </source>
</evidence>
<feature type="transmembrane region" description="Helical" evidence="14">
    <location>
        <begin position="7"/>
        <end position="23"/>
    </location>
</feature>
<gene>
    <name evidence="15" type="primary">LOC113199220</name>
</gene>
<dbReference type="AlphaFoldDB" id="A0A8D2HBM6"/>
<keyword evidence="7 13" id="KW-0297">G-protein coupled receptor</keyword>
<feature type="transmembrane region" description="Helical" evidence="14">
    <location>
        <begin position="97"/>
        <end position="119"/>
    </location>
</feature>
<keyword evidence="6 14" id="KW-1133">Transmembrane helix</keyword>
<dbReference type="GO" id="GO:0016020">
    <property type="term" value="C:membrane"/>
    <property type="evidence" value="ECO:0007669"/>
    <property type="project" value="UniProtKB-SubCell"/>
</dbReference>
<keyword evidence="16" id="KW-1185">Reference proteome</keyword>
<comment type="similarity">
    <text evidence="2 12">Belongs to the G-protein coupled receptor T2R family.</text>
</comment>
<proteinExistence type="inferred from homology"/>
<dbReference type="CDD" id="cd15019">
    <property type="entry name" value="7tm_TAS2R14-like"/>
    <property type="match status" value="1"/>
</dbReference>
<evidence type="ECO:0000256" key="4">
    <source>
        <dbReference type="ARBA" id="ARBA00022606"/>
    </source>
</evidence>
<keyword evidence="10" id="KW-0325">Glycoprotein</keyword>
<dbReference type="Ensembl" id="ENSUPAT00010013213.1">
    <property type="protein sequence ID" value="ENSUPAP00010011503.1"/>
    <property type="gene ID" value="ENSUPAG00010009349.1"/>
</dbReference>
<keyword evidence="4 13" id="KW-0716">Sensory transduction</keyword>
<evidence type="ECO:0000256" key="1">
    <source>
        <dbReference type="ARBA" id="ARBA00004141"/>
    </source>
</evidence>
<evidence type="ECO:0000256" key="6">
    <source>
        <dbReference type="ARBA" id="ARBA00022989"/>
    </source>
</evidence>